<sequence length="150" mass="17644">MYLVTHSENATSADNQQERLSPWWIVGFTDGEGCFSVSRFRNSTTSSGYQTLYEFVITQGEKSRSAIEAIKSYFGCGHIYINHRHDNHHHDLLRYCVRRQDDLRNIIIPFFKKYRLQTTKKAQFELFCKKIKEAESSTTRRQSPAKRDKI</sequence>
<keyword evidence="2" id="KW-0378">Hydrolase</keyword>
<dbReference type="Pfam" id="PF00961">
    <property type="entry name" value="LAGLIDADG_1"/>
    <property type="match status" value="1"/>
</dbReference>
<dbReference type="SUPFAM" id="SSF55608">
    <property type="entry name" value="Homing endonucleases"/>
    <property type="match status" value="1"/>
</dbReference>
<accession>A0A2H0DUK4</accession>
<comment type="caution">
    <text evidence="2">The sequence shown here is derived from an EMBL/GenBank/DDBJ whole genome shotgun (WGS) entry which is preliminary data.</text>
</comment>
<dbReference type="InterPro" id="IPR004860">
    <property type="entry name" value="LAGLIDADG_dom"/>
</dbReference>
<keyword evidence="2" id="KW-0255">Endonuclease</keyword>
<reference evidence="2 3" key="1">
    <citation type="submission" date="2017-09" db="EMBL/GenBank/DDBJ databases">
        <title>Depth-based differentiation of microbial function through sediment-hosted aquifers and enrichment of novel symbionts in the deep terrestrial subsurface.</title>
        <authorList>
            <person name="Probst A.J."/>
            <person name="Ladd B."/>
            <person name="Jarett J.K."/>
            <person name="Geller-Mcgrath D.E."/>
            <person name="Sieber C.M."/>
            <person name="Emerson J.B."/>
            <person name="Anantharaman K."/>
            <person name="Thomas B.C."/>
            <person name="Malmstrom R."/>
            <person name="Stieglmeier M."/>
            <person name="Klingl A."/>
            <person name="Woyke T."/>
            <person name="Ryan C.M."/>
            <person name="Banfield J.F."/>
        </authorList>
    </citation>
    <scope>NUCLEOTIDE SEQUENCE [LARGE SCALE GENOMIC DNA]</scope>
    <source>
        <strain evidence="2">CG22_combo_CG10-13_8_21_14_all_43_12</strain>
    </source>
</reference>
<dbReference type="Proteomes" id="UP000231136">
    <property type="component" value="Unassembled WGS sequence"/>
</dbReference>
<organism evidence="2 3">
    <name type="scientific">Candidatus Collierbacteria bacterium CG22_combo_CG10-13_8_21_14_all_43_12</name>
    <dbReference type="NCBI Taxonomy" id="1974537"/>
    <lineage>
        <taxon>Bacteria</taxon>
        <taxon>Candidatus Collieribacteriota</taxon>
    </lineage>
</organism>
<dbReference type="PANTHER" id="PTHR36181">
    <property type="entry name" value="INTRON-ENCODED ENDONUCLEASE AI3-RELATED"/>
    <property type="match status" value="1"/>
</dbReference>
<evidence type="ECO:0000313" key="2">
    <source>
        <dbReference type="EMBL" id="PIP85845.1"/>
    </source>
</evidence>
<gene>
    <name evidence="2" type="ORF">COW83_02095</name>
</gene>
<dbReference type="AlphaFoldDB" id="A0A2H0DUK4"/>
<dbReference type="EMBL" id="PCTR01000067">
    <property type="protein sequence ID" value="PIP85845.1"/>
    <property type="molecule type" value="Genomic_DNA"/>
</dbReference>
<proteinExistence type="predicted"/>
<dbReference type="GO" id="GO:0004519">
    <property type="term" value="F:endonuclease activity"/>
    <property type="evidence" value="ECO:0007669"/>
    <property type="project" value="UniProtKB-KW"/>
</dbReference>
<evidence type="ECO:0000259" key="1">
    <source>
        <dbReference type="Pfam" id="PF00961"/>
    </source>
</evidence>
<protein>
    <submittedName>
        <fullName evidence="2">Endonuclease</fullName>
    </submittedName>
</protein>
<dbReference type="PANTHER" id="PTHR36181:SF4">
    <property type="entry name" value="LAGLIDADG ENDONUCLEASE"/>
    <property type="match status" value="1"/>
</dbReference>
<dbReference type="InterPro" id="IPR051289">
    <property type="entry name" value="LAGLIDADG_Endonuclease"/>
</dbReference>
<evidence type="ECO:0000313" key="3">
    <source>
        <dbReference type="Proteomes" id="UP000231136"/>
    </source>
</evidence>
<dbReference type="Gene3D" id="3.10.28.10">
    <property type="entry name" value="Homing endonucleases"/>
    <property type="match status" value="1"/>
</dbReference>
<dbReference type="InterPro" id="IPR027434">
    <property type="entry name" value="Homing_endonucl"/>
</dbReference>
<keyword evidence="2" id="KW-0540">Nuclease</keyword>
<feature type="domain" description="Homing endonuclease LAGLIDADG" evidence="1">
    <location>
        <begin position="25"/>
        <end position="129"/>
    </location>
</feature>
<name>A0A2H0DUK4_9BACT</name>